<accession>A0A150IWG1</accession>
<dbReference type="InterPro" id="IPR008181">
    <property type="entry name" value="dUTPase"/>
</dbReference>
<gene>
    <name evidence="6" type="ORF">AMQ22_01668</name>
</gene>
<dbReference type="InterPro" id="IPR029054">
    <property type="entry name" value="dUTPase-like"/>
</dbReference>
<keyword evidence="4" id="KW-0546">Nucleotide metabolism</keyword>
<dbReference type="Gene3D" id="2.70.40.10">
    <property type="match status" value="1"/>
</dbReference>
<evidence type="ECO:0000313" key="7">
    <source>
        <dbReference type="Proteomes" id="UP000075398"/>
    </source>
</evidence>
<name>A0A150IWG1_9EURY</name>
<comment type="similarity">
    <text evidence="1">Belongs to the dUTPase family.</text>
</comment>
<dbReference type="Pfam" id="PF00692">
    <property type="entry name" value="dUTPase"/>
    <property type="match status" value="1"/>
</dbReference>
<evidence type="ECO:0000256" key="1">
    <source>
        <dbReference type="ARBA" id="ARBA00006581"/>
    </source>
</evidence>
<dbReference type="InterPro" id="IPR033704">
    <property type="entry name" value="dUTPase_trimeric"/>
</dbReference>
<dbReference type="Proteomes" id="UP000075398">
    <property type="component" value="Unassembled WGS sequence"/>
</dbReference>
<dbReference type="PANTHER" id="PTHR11241">
    <property type="entry name" value="DEOXYURIDINE 5'-TRIPHOSPHATE NUCLEOTIDOHYDROLASE"/>
    <property type="match status" value="1"/>
</dbReference>
<dbReference type="AlphaFoldDB" id="A0A150IWG1"/>
<sequence>MLEEGATLPTRKNPDDAGIDLYAYEDIEINPIGIVRTGVHIELPEGTVGLIFPKSRNNHLVMAGVVDVKYRGEILVKIFSPLPLQIKKGDAIAQLVIAPAYFPIPFQVDKLSEAVRESDGGVTKQKFN</sequence>
<dbReference type="SUPFAM" id="SSF51283">
    <property type="entry name" value="dUTPase-like"/>
    <property type="match status" value="1"/>
</dbReference>
<reference evidence="6 7" key="1">
    <citation type="journal article" date="2016" name="ISME J.">
        <title>Chasing the elusive Euryarchaeota class WSA2: genomes reveal a uniquely fastidious methyl-reducing methanogen.</title>
        <authorList>
            <person name="Nobu M.K."/>
            <person name="Narihiro T."/>
            <person name="Kuroda K."/>
            <person name="Mei R."/>
            <person name="Liu W.T."/>
        </authorList>
    </citation>
    <scope>NUCLEOTIDE SEQUENCE [LARGE SCALE GENOMIC DNA]</scope>
    <source>
        <strain evidence="6">U1lsi0528_Bin055</strain>
    </source>
</reference>
<dbReference type="GO" id="GO:0046081">
    <property type="term" value="P:dUTP catabolic process"/>
    <property type="evidence" value="ECO:0007669"/>
    <property type="project" value="InterPro"/>
</dbReference>
<evidence type="ECO:0000256" key="4">
    <source>
        <dbReference type="ARBA" id="ARBA00023080"/>
    </source>
</evidence>
<dbReference type="CDD" id="cd07557">
    <property type="entry name" value="trimeric_dUTPase"/>
    <property type="match status" value="1"/>
</dbReference>
<organism evidence="6 7">
    <name type="scientific">Candidatus Methanofastidiosum methylothiophilum</name>
    <dbReference type="NCBI Taxonomy" id="1705564"/>
    <lineage>
        <taxon>Archaea</taxon>
        <taxon>Methanobacteriati</taxon>
        <taxon>Methanobacteriota</taxon>
        <taxon>Stenosarchaea group</taxon>
        <taxon>Candidatus Methanofastidiosia</taxon>
        <taxon>Candidatus Methanofastidiosales</taxon>
        <taxon>Candidatus Methanofastidiosaceae</taxon>
        <taxon>Candidatus Methanofastidiosum</taxon>
    </lineage>
</organism>
<protein>
    <recommendedName>
        <fullName evidence="2">dUTP diphosphatase</fullName>
        <ecNumber evidence="2">3.6.1.23</ecNumber>
    </recommendedName>
</protein>
<dbReference type="GO" id="GO:0000287">
    <property type="term" value="F:magnesium ion binding"/>
    <property type="evidence" value="ECO:0007669"/>
    <property type="project" value="InterPro"/>
</dbReference>
<dbReference type="InterPro" id="IPR036157">
    <property type="entry name" value="dUTPase-like_sf"/>
</dbReference>
<evidence type="ECO:0000259" key="5">
    <source>
        <dbReference type="Pfam" id="PF00692"/>
    </source>
</evidence>
<dbReference type="PANTHER" id="PTHR11241:SF0">
    <property type="entry name" value="DEOXYURIDINE 5'-TRIPHOSPHATE NUCLEOTIDOHYDROLASE"/>
    <property type="match status" value="1"/>
</dbReference>
<keyword evidence="3 6" id="KW-0378">Hydrolase</keyword>
<dbReference type="EMBL" id="LNGC01000099">
    <property type="protein sequence ID" value="KYC49336.1"/>
    <property type="molecule type" value="Genomic_DNA"/>
</dbReference>
<proteinExistence type="inferred from homology"/>
<comment type="caution">
    <text evidence="6">The sequence shown here is derived from an EMBL/GenBank/DDBJ whole genome shotgun (WGS) entry which is preliminary data.</text>
</comment>
<evidence type="ECO:0000313" key="6">
    <source>
        <dbReference type="EMBL" id="KYC49336.1"/>
    </source>
</evidence>
<dbReference type="GO" id="GO:0004170">
    <property type="term" value="F:dUTP diphosphatase activity"/>
    <property type="evidence" value="ECO:0007669"/>
    <property type="project" value="UniProtKB-EC"/>
</dbReference>
<feature type="domain" description="dUTPase-like" evidence="5">
    <location>
        <begin position="6"/>
        <end position="121"/>
    </location>
</feature>
<dbReference type="GO" id="GO:0006226">
    <property type="term" value="P:dUMP biosynthetic process"/>
    <property type="evidence" value="ECO:0007669"/>
    <property type="project" value="InterPro"/>
</dbReference>
<evidence type="ECO:0000256" key="2">
    <source>
        <dbReference type="ARBA" id="ARBA00012379"/>
    </source>
</evidence>
<dbReference type="EC" id="3.6.1.23" evidence="2"/>
<evidence type="ECO:0000256" key="3">
    <source>
        <dbReference type="ARBA" id="ARBA00022801"/>
    </source>
</evidence>